<dbReference type="Gene3D" id="3.40.710.10">
    <property type="entry name" value="DD-peptidase/beta-lactamase superfamily"/>
    <property type="match status" value="1"/>
</dbReference>
<dbReference type="GO" id="GO:0046677">
    <property type="term" value="P:response to antibiotic"/>
    <property type="evidence" value="ECO:0007669"/>
    <property type="project" value="InterPro"/>
</dbReference>
<dbReference type="InterPro" id="IPR000871">
    <property type="entry name" value="Beta-lactam_class-A"/>
</dbReference>
<sequence length="386" mass="42702">MYSPFHKFPAKKSATRKKNTSTKGRNSPKKHQPDRSPGERRSIQTLASAPLQPAKTSSTSAHARRNPQRHKNRKTTSLKAYRRKRLRLLRVFFVLCAAILLGFSLKWMAASGFTTLYARLRADVLQVTEKSRPLPFTQDAYLALTREIELYLQKQPGTFGVAGSDLVTGAQFGWQAHESFSAAQTLALPITVNLYSEIANGQLSAQTLVHVQSVDKQAGPGFIGGLPDGTPLSVTELARAALVDHDIVAINMLIRKLDPSEINSFMNSVGSHETLATPRLITPYDLTLYLSYLYSMNQAHPKTVAPLMQDLLQVAQANRIAGGLPSESKIEQVTGDWPNEFHDAAIFWIHQHPIALAICSEGVDEREASRVESHIARLVAQFVSQQ</sequence>
<evidence type="ECO:0000256" key="1">
    <source>
        <dbReference type="SAM" id="MobiDB-lite"/>
    </source>
</evidence>
<comment type="caution">
    <text evidence="4">The sequence shown here is derived from an EMBL/GenBank/DDBJ whole genome shotgun (WGS) entry which is preliminary data.</text>
</comment>
<dbReference type="InterPro" id="IPR012338">
    <property type="entry name" value="Beta-lactam/transpept-like"/>
</dbReference>
<dbReference type="GO" id="GO:0008800">
    <property type="term" value="F:beta-lactamase activity"/>
    <property type="evidence" value="ECO:0007669"/>
    <property type="project" value="InterPro"/>
</dbReference>
<feature type="compositionally biased region" description="Basic residues" evidence="1">
    <location>
        <begin position="62"/>
        <end position="78"/>
    </location>
</feature>
<dbReference type="RefSeq" id="WP_109429572.1">
    <property type="nucleotide sequence ID" value="NZ_MPDK01000002.1"/>
</dbReference>
<dbReference type="SUPFAM" id="SSF56601">
    <property type="entry name" value="beta-lactamase/transpeptidase-like"/>
    <property type="match status" value="1"/>
</dbReference>
<keyword evidence="2" id="KW-1133">Transmembrane helix</keyword>
<keyword evidence="5" id="KW-1185">Reference proteome</keyword>
<reference evidence="4 5" key="1">
    <citation type="submission" date="2016-11" db="EMBL/GenBank/DDBJ databases">
        <title>Comparative genomics of Acidibacillus ferroxidans species.</title>
        <authorList>
            <person name="Oliveira G."/>
            <person name="Nunes G."/>
            <person name="Oliveira R."/>
            <person name="Araujo F."/>
            <person name="Salim A."/>
            <person name="Scholte L."/>
            <person name="Morais D."/>
            <person name="Nancucheo I."/>
            <person name="Johnson D.B."/>
            <person name="Grail B."/>
            <person name="Bittencourt J."/>
            <person name="Valadares R."/>
        </authorList>
    </citation>
    <scope>NUCLEOTIDE SEQUENCE [LARGE SCALE GENOMIC DNA]</scope>
    <source>
        <strain evidence="4 5">Y002</strain>
    </source>
</reference>
<feature type="transmembrane region" description="Helical" evidence="2">
    <location>
        <begin position="88"/>
        <end position="109"/>
    </location>
</feature>
<evidence type="ECO:0000259" key="3">
    <source>
        <dbReference type="Pfam" id="PF13354"/>
    </source>
</evidence>
<dbReference type="OrthoDB" id="9775096at2"/>
<dbReference type="Proteomes" id="UP000245380">
    <property type="component" value="Unassembled WGS sequence"/>
</dbReference>
<dbReference type="GO" id="GO:0030655">
    <property type="term" value="P:beta-lactam antibiotic catabolic process"/>
    <property type="evidence" value="ECO:0007669"/>
    <property type="project" value="InterPro"/>
</dbReference>
<accession>A0A2U3DCG2</accession>
<keyword evidence="2" id="KW-0812">Transmembrane</keyword>
<gene>
    <name evidence="4" type="ORF">BM613_02570</name>
</gene>
<evidence type="ECO:0000256" key="2">
    <source>
        <dbReference type="SAM" id="Phobius"/>
    </source>
</evidence>
<feature type="compositionally biased region" description="Basic and acidic residues" evidence="1">
    <location>
        <begin position="31"/>
        <end position="42"/>
    </location>
</feature>
<feature type="compositionally biased region" description="Basic residues" evidence="1">
    <location>
        <begin position="8"/>
        <end position="30"/>
    </location>
</feature>
<evidence type="ECO:0000313" key="5">
    <source>
        <dbReference type="Proteomes" id="UP000245380"/>
    </source>
</evidence>
<dbReference type="EMBL" id="MPDK01000002">
    <property type="protein sequence ID" value="PWI58974.1"/>
    <property type="molecule type" value="Genomic_DNA"/>
</dbReference>
<proteinExistence type="predicted"/>
<feature type="domain" description="Beta-lactamase class A catalytic" evidence="3">
    <location>
        <begin position="164"/>
        <end position="359"/>
    </location>
</feature>
<dbReference type="PANTHER" id="PTHR35333:SF3">
    <property type="entry name" value="BETA-LACTAMASE-TYPE TRANSPEPTIDASE FOLD CONTAINING PROTEIN"/>
    <property type="match status" value="1"/>
</dbReference>
<organism evidence="4 5">
    <name type="scientific">Sulfoacidibacillus thermotolerans</name>
    <name type="common">Acidibacillus sulfuroxidans</name>
    <dbReference type="NCBI Taxonomy" id="1765684"/>
    <lineage>
        <taxon>Bacteria</taxon>
        <taxon>Bacillati</taxon>
        <taxon>Bacillota</taxon>
        <taxon>Bacilli</taxon>
        <taxon>Bacillales</taxon>
        <taxon>Alicyclobacillaceae</taxon>
        <taxon>Sulfoacidibacillus</taxon>
    </lineage>
</organism>
<keyword evidence="2" id="KW-0472">Membrane</keyword>
<dbReference type="InterPro" id="IPR045155">
    <property type="entry name" value="Beta-lactam_cat"/>
</dbReference>
<protein>
    <recommendedName>
        <fullName evidence="3">Beta-lactamase class A catalytic domain-containing protein</fullName>
    </recommendedName>
</protein>
<evidence type="ECO:0000313" key="4">
    <source>
        <dbReference type="EMBL" id="PWI58974.1"/>
    </source>
</evidence>
<name>A0A2U3DCG2_SULT2</name>
<dbReference type="PANTHER" id="PTHR35333">
    <property type="entry name" value="BETA-LACTAMASE"/>
    <property type="match status" value="1"/>
</dbReference>
<dbReference type="AlphaFoldDB" id="A0A2U3DCG2"/>
<feature type="region of interest" description="Disordered" evidence="1">
    <location>
        <begin position="1"/>
        <end position="78"/>
    </location>
</feature>
<dbReference type="Pfam" id="PF13354">
    <property type="entry name" value="Beta-lactamase2"/>
    <property type="match status" value="1"/>
</dbReference>